<feature type="compositionally biased region" description="Basic and acidic residues" evidence="2">
    <location>
        <begin position="543"/>
        <end position="560"/>
    </location>
</feature>
<feature type="compositionally biased region" description="Low complexity" evidence="2">
    <location>
        <begin position="320"/>
        <end position="333"/>
    </location>
</feature>
<evidence type="ECO:0000256" key="2">
    <source>
        <dbReference type="SAM" id="MobiDB-lite"/>
    </source>
</evidence>
<feature type="region of interest" description="Disordered" evidence="2">
    <location>
        <begin position="166"/>
        <end position="243"/>
    </location>
</feature>
<organism evidence="4 5">
    <name type="scientific">Moelleriella libera RCEF 2490</name>
    <dbReference type="NCBI Taxonomy" id="1081109"/>
    <lineage>
        <taxon>Eukaryota</taxon>
        <taxon>Fungi</taxon>
        <taxon>Dikarya</taxon>
        <taxon>Ascomycota</taxon>
        <taxon>Pezizomycotina</taxon>
        <taxon>Sordariomycetes</taxon>
        <taxon>Hypocreomycetidae</taxon>
        <taxon>Hypocreales</taxon>
        <taxon>Clavicipitaceae</taxon>
        <taxon>Moelleriella</taxon>
    </lineage>
</organism>
<feature type="compositionally biased region" description="Basic residues" evidence="2">
    <location>
        <begin position="338"/>
        <end position="348"/>
    </location>
</feature>
<feature type="region of interest" description="Disordered" evidence="2">
    <location>
        <begin position="478"/>
        <end position="612"/>
    </location>
</feature>
<keyword evidence="4" id="KW-0648">Protein biosynthesis</keyword>
<comment type="caution">
    <text evidence="4">The sequence shown here is derived from an EMBL/GenBank/DDBJ whole genome shotgun (WGS) entry which is preliminary data.</text>
</comment>
<evidence type="ECO:0000256" key="1">
    <source>
        <dbReference type="PROSITE-ProRule" id="PRU00042"/>
    </source>
</evidence>
<sequence>MEEGSPSTPEAWDLDSDEIASVLSEDLREQRPNRWRGPKSTWRTFTRDERMLWRSMQRLSDQDLSVHLYNSFALKRQARDPQTAQALKIKAGDGQDAIWMPPKLWTAWPLREKHVPAEGLFRPDNKDGYERFTLRRREAQMPSSELRDELTATVLRLAKERFRRRARRCQPLHPSIEDNDGGLESDSRTHDDQGDEEEEEEAVDGDEEGEAASLPSSPPAMHASSDREAKSPPPSSSPGAAIGPEPAAEALEAETSIDDDASHHLLRPMVRHVLSQLDRTLTILHNTRVAGLGALSDSDSSNTEDNHDNAEFTDKRRQAARTAASSSLRPSAAPKTSTCRRGRPRKVHVPLDGETLEEMQIRVARQSHRRKPAQTTPDSPDKDAAFEAWLQEGDARMMRRRQEEEEQQQHEQHEQHEQHKQHDRARPTNPGKLRSWGLRDWSDVLGAAALAGFPEDVIARATRRCADLFRQGMTMRRLDEGPAPQANAAARGQSLGISTTEYRPERTPMPPSPADGYSSSSLASSSSSPSPSSSFSDNDDDDDNKHDINGDEDRSEETPRVRRKGKKKVKRESLSQRRIASAFDSRSRSRSRSRAASSPSSAPQSRSSRSLSAGGVWFCPVSTCDRAANGFSRRYNLKRHMTLVHPGRRASIVEGTNTVATSDKSAGGSGTEHQDWRPAADYHDNDDDDDGHDGSESEVVGAVHVDGFLKVIVPGRGWRGEDLQQRRRRKRRRESS</sequence>
<dbReference type="EMBL" id="AZGY01000027">
    <property type="protein sequence ID" value="KZZ88977.1"/>
    <property type="molecule type" value="Genomic_DNA"/>
</dbReference>
<keyword evidence="1" id="KW-0863">Zinc-finger</keyword>
<feature type="compositionally biased region" description="Low complexity" evidence="2">
    <location>
        <begin position="514"/>
        <end position="536"/>
    </location>
</feature>
<dbReference type="Pfam" id="PF26176">
    <property type="entry name" value="zf_C2H2_17_2"/>
    <property type="match status" value="1"/>
</dbReference>
<feature type="compositionally biased region" description="Basic and acidic residues" evidence="2">
    <location>
        <begin position="304"/>
        <end position="317"/>
    </location>
</feature>
<dbReference type="InterPro" id="IPR059095">
    <property type="entry name" value="Znf_C2H2_17_2nd"/>
</dbReference>
<feature type="region of interest" description="Disordered" evidence="2">
    <location>
        <begin position="399"/>
        <end position="434"/>
    </location>
</feature>
<dbReference type="Proteomes" id="UP000078544">
    <property type="component" value="Unassembled WGS sequence"/>
</dbReference>
<proteinExistence type="predicted"/>
<name>A0A167WKP7_9HYPO</name>
<dbReference type="PROSITE" id="PS50157">
    <property type="entry name" value="ZINC_FINGER_C2H2_2"/>
    <property type="match status" value="1"/>
</dbReference>
<evidence type="ECO:0000313" key="4">
    <source>
        <dbReference type="EMBL" id="KZZ88977.1"/>
    </source>
</evidence>
<dbReference type="InterPro" id="IPR019622">
    <property type="entry name" value="Rrn9_dom"/>
</dbReference>
<gene>
    <name evidence="4" type="ORF">AAL_07920</name>
</gene>
<feature type="compositionally biased region" description="Basic and acidic residues" evidence="2">
    <location>
        <begin position="672"/>
        <end position="683"/>
    </location>
</feature>
<dbReference type="GO" id="GO:0003743">
    <property type="term" value="F:translation initiation factor activity"/>
    <property type="evidence" value="ECO:0007669"/>
    <property type="project" value="UniProtKB-KW"/>
</dbReference>
<dbReference type="InterPro" id="IPR013087">
    <property type="entry name" value="Znf_C2H2_type"/>
</dbReference>
<feature type="domain" description="C2H2-type" evidence="3">
    <location>
        <begin position="622"/>
        <end position="650"/>
    </location>
</feature>
<accession>A0A167WKP7</accession>
<keyword evidence="4" id="KW-0396">Initiation factor</keyword>
<feature type="compositionally biased region" description="Low complexity" evidence="2">
    <location>
        <begin position="594"/>
        <end position="612"/>
    </location>
</feature>
<keyword evidence="5" id="KW-1185">Reference proteome</keyword>
<reference evidence="4 5" key="1">
    <citation type="journal article" date="2016" name="Genome Biol. Evol.">
        <title>Divergent and convergent evolution of fungal pathogenicity.</title>
        <authorList>
            <person name="Shang Y."/>
            <person name="Xiao G."/>
            <person name="Zheng P."/>
            <person name="Cen K."/>
            <person name="Zhan S."/>
            <person name="Wang C."/>
        </authorList>
    </citation>
    <scope>NUCLEOTIDE SEQUENCE [LARGE SCALE GENOMIC DNA]</scope>
    <source>
        <strain evidence="4 5">RCEF 2490</strain>
    </source>
</reference>
<protein>
    <submittedName>
        <fullName evidence="4">RNA polymerase I specific transcription initiation factor, RRN9</fullName>
    </submittedName>
</protein>
<feature type="compositionally biased region" description="Basic and acidic residues" evidence="2">
    <location>
        <begin position="399"/>
        <end position="426"/>
    </location>
</feature>
<dbReference type="Pfam" id="PF10680">
    <property type="entry name" value="RRN9"/>
    <property type="match status" value="1"/>
</dbReference>
<feature type="compositionally biased region" description="Acidic residues" evidence="2">
    <location>
        <begin position="193"/>
        <end position="210"/>
    </location>
</feature>
<evidence type="ECO:0000259" key="3">
    <source>
        <dbReference type="PROSITE" id="PS50157"/>
    </source>
</evidence>
<dbReference type="AlphaFoldDB" id="A0A167WKP7"/>
<keyword evidence="1" id="KW-0862">Zinc</keyword>
<evidence type="ECO:0000313" key="5">
    <source>
        <dbReference type="Proteomes" id="UP000078544"/>
    </source>
</evidence>
<feature type="region of interest" description="Disordered" evidence="2">
    <location>
        <begin position="293"/>
        <end position="384"/>
    </location>
</feature>
<feature type="compositionally biased region" description="Basic residues" evidence="2">
    <location>
        <begin position="561"/>
        <end position="570"/>
    </location>
</feature>
<dbReference type="GO" id="GO:0008270">
    <property type="term" value="F:zinc ion binding"/>
    <property type="evidence" value="ECO:0007669"/>
    <property type="project" value="UniProtKB-KW"/>
</dbReference>
<keyword evidence="1" id="KW-0479">Metal-binding</keyword>
<feature type="compositionally biased region" description="Polar residues" evidence="2">
    <location>
        <begin position="654"/>
        <end position="664"/>
    </location>
</feature>
<dbReference type="STRING" id="1081109.A0A167WKP7"/>
<dbReference type="OrthoDB" id="5412288at2759"/>
<feature type="region of interest" description="Disordered" evidence="2">
    <location>
        <begin position="648"/>
        <end position="701"/>
    </location>
</feature>